<reference evidence="5" key="1">
    <citation type="journal article" date="2017" name="Genome Biol.">
        <title>Comparative genomics reveals high biological diversity and specific adaptations in the industrially and medically important fungal genus Aspergillus.</title>
        <authorList>
            <person name="de Vries R.P."/>
            <person name="Riley R."/>
            <person name="Wiebenga A."/>
            <person name="Aguilar-Osorio G."/>
            <person name="Amillis S."/>
            <person name="Uchima C.A."/>
            <person name="Anderluh G."/>
            <person name="Asadollahi M."/>
            <person name="Askin M."/>
            <person name="Barry K."/>
            <person name="Battaglia E."/>
            <person name="Bayram O."/>
            <person name="Benocci T."/>
            <person name="Braus-Stromeyer S.A."/>
            <person name="Caldana C."/>
            <person name="Canovas D."/>
            <person name="Cerqueira G.C."/>
            <person name="Chen F."/>
            <person name="Chen W."/>
            <person name="Choi C."/>
            <person name="Clum A."/>
            <person name="Dos Santos R.A."/>
            <person name="Damasio A.R."/>
            <person name="Diallinas G."/>
            <person name="Emri T."/>
            <person name="Fekete E."/>
            <person name="Flipphi M."/>
            <person name="Freyberg S."/>
            <person name="Gallo A."/>
            <person name="Gournas C."/>
            <person name="Habgood R."/>
            <person name="Hainaut M."/>
            <person name="Harispe M.L."/>
            <person name="Henrissat B."/>
            <person name="Hilden K.S."/>
            <person name="Hope R."/>
            <person name="Hossain A."/>
            <person name="Karabika E."/>
            <person name="Karaffa L."/>
            <person name="Karanyi Z."/>
            <person name="Krasevec N."/>
            <person name="Kuo A."/>
            <person name="Kusch H."/>
            <person name="LaButti K."/>
            <person name="Lagendijk E.L."/>
            <person name="Lapidus A."/>
            <person name="Levasseur A."/>
            <person name="Lindquist E."/>
            <person name="Lipzen A."/>
            <person name="Logrieco A.F."/>
            <person name="MacCabe A."/>
            <person name="Maekelae M.R."/>
            <person name="Malavazi I."/>
            <person name="Melin P."/>
            <person name="Meyer V."/>
            <person name="Mielnichuk N."/>
            <person name="Miskei M."/>
            <person name="Molnar A.P."/>
            <person name="Mule G."/>
            <person name="Ngan C.Y."/>
            <person name="Orejas M."/>
            <person name="Orosz E."/>
            <person name="Ouedraogo J.P."/>
            <person name="Overkamp K.M."/>
            <person name="Park H.-S."/>
            <person name="Perrone G."/>
            <person name="Piumi F."/>
            <person name="Punt P.J."/>
            <person name="Ram A.F."/>
            <person name="Ramon A."/>
            <person name="Rauscher S."/>
            <person name="Record E."/>
            <person name="Riano-Pachon D.M."/>
            <person name="Robert V."/>
            <person name="Roehrig J."/>
            <person name="Ruller R."/>
            <person name="Salamov A."/>
            <person name="Salih N.S."/>
            <person name="Samson R.A."/>
            <person name="Sandor E."/>
            <person name="Sanguinetti M."/>
            <person name="Schuetze T."/>
            <person name="Sepcic K."/>
            <person name="Shelest E."/>
            <person name="Sherlock G."/>
            <person name="Sophianopoulou V."/>
            <person name="Squina F.M."/>
            <person name="Sun H."/>
            <person name="Susca A."/>
            <person name="Todd R.B."/>
            <person name="Tsang A."/>
            <person name="Unkles S.E."/>
            <person name="van de Wiele N."/>
            <person name="van Rossen-Uffink D."/>
            <person name="Oliveira J.V."/>
            <person name="Vesth T.C."/>
            <person name="Visser J."/>
            <person name="Yu J.-H."/>
            <person name="Zhou M."/>
            <person name="Andersen M.R."/>
            <person name="Archer D.B."/>
            <person name="Baker S.E."/>
            <person name="Benoit I."/>
            <person name="Brakhage A.A."/>
            <person name="Braus G.H."/>
            <person name="Fischer R."/>
            <person name="Frisvad J.C."/>
            <person name="Goldman G.H."/>
            <person name="Houbraken J."/>
            <person name="Oakley B."/>
            <person name="Pocsi I."/>
            <person name="Scazzocchio C."/>
            <person name="Seiboth B."/>
            <person name="vanKuyk P.A."/>
            <person name="Wortman J."/>
            <person name="Dyer P.S."/>
            <person name="Grigoriev I.V."/>
        </authorList>
    </citation>
    <scope>NUCLEOTIDE SEQUENCE [LARGE SCALE GENOMIC DNA]</scope>
    <source>
        <strain evidence="5">CBS 516.65</strain>
    </source>
</reference>
<dbReference type="SMART" id="SM00829">
    <property type="entry name" value="PKS_ER"/>
    <property type="match status" value="1"/>
</dbReference>
<dbReference type="SUPFAM" id="SSF50129">
    <property type="entry name" value="GroES-like"/>
    <property type="match status" value="1"/>
</dbReference>
<dbReference type="EMBL" id="KV878888">
    <property type="protein sequence ID" value="OJJ89314.1"/>
    <property type="molecule type" value="Genomic_DNA"/>
</dbReference>
<dbReference type="InterPro" id="IPR047122">
    <property type="entry name" value="Trans-enoyl_RdTase-like"/>
</dbReference>
<evidence type="ECO:0000256" key="1">
    <source>
        <dbReference type="ARBA" id="ARBA00008072"/>
    </source>
</evidence>
<evidence type="ECO:0000259" key="3">
    <source>
        <dbReference type="SMART" id="SM00829"/>
    </source>
</evidence>
<dbReference type="VEuPathDB" id="FungiDB:ASPGLDRAFT_41273"/>
<dbReference type="RefSeq" id="XP_022405976.1">
    <property type="nucleotide sequence ID" value="XM_022545377.1"/>
</dbReference>
<proteinExistence type="inferred from homology"/>
<dbReference type="Proteomes" id="UP000184300">
    <property type="component" value="Unassembled WGS sequence"/>
</dbReference>
<dbReference type="InterPro" id="IPR036291">
    <property type="entry name" value="NAD(P)-bd_dom_sf"/>
</dbReference>
<dbReference type="GeneID" id="34461638"/>
<keyword evidence="2" id="KW-0560">Oxidoreductase</keyword>
<dbReference type="Gene3D" id="3.40.50.720">
    <property type="entry name" value="NAD(P)-binding Rossmann-like Domain"/>
    <property type="match status" value="1"/>
</dbReference>
<evidence type="ECO:0000313" key="5">
    <source>
        <dbReference type="Proteomes" id="UP000184300"/>
    </source>
</evidence>
<dbReference type="OrthoDB" id="10257049at2759"/>
<keyword evidence="5" id="KW-1185">Reference proteome</keyword>
<dbReference type="STRING" id="1160497.A0A1L9VZG4"/>
<dbReference type="InterPro" id="IPR013154">
    <property type="entry name" value="ADH-like_N"/>
</dbReference>
<evidence type="ECO:0000256" key="2">
    <source>
        <dbReference type="ARBA" id="ARBA00023002"/>
    </source>
</evidence>
<dbReference type="Gene3D" id="3.90.180.10">
    <property type="entry name" value="Medium-chain alcohol dehydrogenases, catalytic domain"/>
    <property type="match status" value="1"/>
</dbReference>
<evidence type="ECO:0000313" key="4">
    <source>
        <dbReference type="EMBL" id="OJJ89314.1"/>
    </source>
</evidence>
<dbReference type="Pfam" id="PF08240">
    <property type="entry name" value="ADH_N"/>
    <property type="match status" value="1"/>
</dbReference>
<dbReference type="SUPFAM" id="SSF51735">
    <property type="entry name" value="NAD(P)-binding Rossmann-fold domains"/>
    <property type="match status" value="1"/>
</dbReference>
<name>A0A1L9VZG4_ASPGL</name>
<sequence>MATQMLKYVARDKGRPLEAAITTKPMIRDAEEILIRLKAIAINPADYKMVDQGHRVMAWPFVPGLDGAGIVEEIGSSVKRVGLGDKVLALFTPGDRAASYQQYAVIKEADVARIPGSWTLEQASTLGVCFLTGIMALGIGLKTPLPFLEGGETAGFNPCSVLILGGSSAVGAATIQLLRLAVPGCKILTTSSLRHHAYIKNTLGADSVIDRGSESLVKHVKSQTPECRGVDAIIDAVGAGGLQSHVFETFDAQGPKKYAQVWTGDKEIQVPSGVKSVLFRGRDLPKLLGNENIMRSLERLLEEEKYKLPLPVHEVGRGFDELERGLDLMRQGVSGEKLVVSV</sequence>
<dbReference type="GO" id="GO:0016651">
    <property type="term" value="F:oxidoreductase activity, acting on NAD(P)H"/>
    <property type="evidence" value="ECO:0007669"/>
    <property type="project" value="InterPro"/>
</dbReference>
<organism evidence="4 5">
    <name type="scientific">Aspergillus glaucus CBS 516.65</name>
    <dbReference type="NCBI Taxonomy" id="1160497"/>
    <lineage>
        <taxon>Eukaryota</taxon>
        <taxon>Fungi</taxon>
        <taxon>Dikarya</taxon>
        <taxon>Ascomycota</taxon>
        <taxon>Pezizomycotina</taxon>
        <taxon>Eurotiomycetes</taxon>
        <taxon>Eurotiomycetidae</taxon>
        <taxon>Eurotiales</taxon>
        <taxon>Aspergillaceae</taxon>
        <taxon>Aspergillus</taxon>
        <taxon>Aspergillus subgen. Aspergillus</taxon>
    </lineage>
</organism>
<dbReference type="InterPro" id="IPR020843">
    <property type="entry name" value="ER"/>
</dbReference>
<dbReference type="AlphaFoldDB" id="A0A1L9VZG4"/>
<dbReference type="InterPro" id="IPR011032">
    <property type="entry name" value="GroES-like_sf"/>
</dbReference>
<dbReference type="PANTHER" id="PTHR45348">
    <property type="entry name" value="HYPOTHETICAL OXIDOREDUCTASE (EUROFUNG)"/>
    <property type="match status" value="1"/>
</dbReference>
<dbReference type="PANTHER" id="PTHR45348:SF2">
    <property type="entry name" value="ZINC-TYPE ALCOHOL DEHYDROGENASE-LIKE PROTEIN C2E1P3.01"/>
    <property type="match status" value="1"/>
</dbReference>
<protein>
    <recommendedName>
        <fullName evidence="3">Enoyl reductase (ER) domain-containing protein</fullName>
    </recommendedName>
</protein>
<accession>A0A1L9VZG4</accession>
<gene>
    <name evidence="4" type="ORF">ASPGLDRAFT_41273</name>
</gene>
<comment type="similarity">
    <text evidence="1">Belongs to the zinc-containing alcohol dehydrogenase family.</text>
</comment>
<dbReference type="CDD" id="cd08249">
    <property type="entry name" value="enoyl_reductase_like"/>
    <property type="match status" value="1"/>
</dbReference>
<feature type="domain" description="Enoyl reductase (ER)" evidence="3">
    <location>
        <begin position="14"/>
        <end position="340"/>
    </location>
</feature>